<reference evidence="2 3" key="1">
    <citation type="journal article" date="2021" name="bioRxiv">
        <title>Unique metabolic strategies in Hadean analogues reveal hints for primordial physiology.</title>
        <authorList>
            <person name="Nobu M.K."/>
            <person name="Nakai R."/>
            <person name="Tamazawa S."/>
            <person name="Mori H."/>
            <person name="Toyoda A."/>
            <person name="Ijiri A."/>
            <person name="Suzuki S."/>
            <person name="Kurokawa K."/>
            <person name="Kamagata Y."/>
            <person name="Tamaki H."/>
        </authorList>
    </citation>
    <scope>NUCLEOTIDE SEQUENCE [LARGE SCALE GENOMIC DNA]</scope>
    <source>
        <strain evidence="2">BS525</strain>
    </source>
</reference>
<proteinExistence type="predicted"/>
<feature type="transmembrane region" description="Helical" evidence="1">
    <location>
        <begin position="28"/>
        <end position="44"/>
    </location>
</feature>
<accession>A0A9E2BI24</accession>
<dbReference type="CDD" id="cd14748">
    <property type="entry name" value="PBP2_UgpB"/>
    <property type="match status" value="1"/>
</dbReference>
<dbReference type="Gene3D" id="3.40.190.10">
    <property type="entry name" value="Periplasmic binding protein-like II"/>
    <property type="match status" value="2"/>
</dbReference>
<evidence type="ECO:0000256" key="1">
    <source>
        <dbReference type="SAM" id="Phobius"/>
    </source>
</evidence>
<keyword evidence="1" id="KW-0812">Transmembrane</keyword>
<dbReference type="Pfam" id="PF01547">
    <property type="entry name" value="SBP_bac_1"/>
    <property type="match status" value="1"/>
</dbReference>
<protein>
    <submittedName>
        <fullName evidence="2">Sn-glycerol-3-phosphate-binding periplasmic protein UgpB</fullName>
    </submittedName>
</protein>
<keyword evidence="1" id="KW-1133">Transmembrane helix</keyword>
<comment type="caution">
    <text evidence="2">The sequence shown here is derived from an EMBL/GenBank/DDBJ whole genome shotgun (WGS) entry which is preliminary data.</text>
</comment>
<organism evidence="2 3">
    <name type="scientific">Psychracetigena formicireducens</name>
    <dbReference type="NCBI Taxonomy" id="2986056"/>
    <lineage>
        <taxon>Bacteria</taxon>
        <taxon>Bacillati</taxon>
        <taxon>Candidatus Lithacetigenota</taxon>
        <taxon>Candidatus Psychracetigena</taxon>
    </lineage>
</organism>
<evidence type="ECO:0000313" key="3">
    <source>
        <dbReference type="Proteomes" id="UP000811545"/>
    </source>
</evidence>
<dbReference type="PANTHER" id="PTHR43649:SF12">
    <property type="entry name" value="DIACETYLCHITOBIOSE BINDING PROTEIN DASA"/>
    <property type="match status" value="1"/>
</dbReference>
<dbReference type="EMBL" id="QLTW01000248">
    <property type="protein sequence ID" value="MBT9145973.1"/>
    <property type="molecule type" value="Genomic_DNA"/>
</dbReference>
<name>A0A9E2BI24_PSYF1</name>
<sequence>MWPVTRHGERVIDHIKDEWGKLKMDKRWLNIIIGIILFFPFITGCARREVNEVVLNFWHPWGLYQEELEKYVKEEFEAMHPGIKLNISSVPPGLGGDKLLTSIVGGTPPEVALVDGSVMIDWAHRKALRPLNEFLQKSGIKKEDFFLPSWRQNVYEGRVYGLPLNADPNFALFWNKDLFKKANLDPERPPATLKELDEYIEKLNKFNEKGRLERTGMIPWDLYGGSNALYTWGWIFGGKFYDPSTGKLTMNHPKNIEALEWLISWAKRLGIRNIEGFFGQFTGRDGIEPFFMGKKAMVIRFYREIERLSKYAPDINFGVAPIPYPEGGRKNFAWIGGWCIVLPRGSKHPEEAFKFIRWLTATPEGANAIHKATRMLSAYKESPTFEKMKDDPKKRVFLEILKNSDWQRPLVPIQRLMQHELNQAVEFSLLGIKTPKEALDEAQVKLQKELNEIKKRY</sequence>
<evidence type="ECO:0000313" key="2">
    <source>
        <dbReference type="EMBL" id="MBT9145973.1"/>
    </source>
</evidence>
<gene>
    <name evidence="2" type="primary">ugpB</name>
    <name evidence="2" type="ORF">DDT42_01852</name>
</gene>
<dbReference type="InterPro" id="IPR006059">
    <property type="entry name" value="SBP"/>
</dbReference>
<dbReference type="PANTHER" id="PTHR43649">
    <property type="entry name" value="ARABINOSE-BINDING PROTEIN-RELATED"/>
    <property type="match status" value="1"/>
</dbReference>
<dbReference type="InterPro" id="IPR050490">
    <property type="entry name" value="Bact_solute-bd_prot1"/>
</dbReference>
<keyword evidence="1" id="KW-0472">Membrane</keyword>
<dbReference type="SUPFAM" id="SSF53850">
    <property type="entry name" value="Periplasmic binding protein-like II"/>
    <property type="match status" value="1"/>
</dbReference>
<dbReference type="Proteomes" id="UP000811545">
    <property type="component" value="Unassembled WGS sequence"/>
</dbReference>
<dbReference type="AlphaFoldDB" id="A0A9E2BI24"/>